<keyword evidence="9" id="KW-0028">Amino-acid biosynthesis</keyword>
<feature type="site" description="Important for beta-aspartyl-AMP intermediate formation" evidence="11">
    <location>
        <position position="384"/>
    </location>
</feature>
<dbReference type="InterPro" id="IPR029055">
    <property type="entry name" value="Ntn_hydrolases_N"/>
</dbReference>
<dbReference type="Pfam" id="PF00733">
    <property type="entry name" value="Asn_synthase"/>
    <property type="match status" value="1"/>
</dbReference>
<accession>A0A918E1U8</accession>
<dbReference type="Proteomes" id="UP000641932">
    <property type="component" value="Unassembled WGS sequence"/>
</dbReference>
<dbReference type="GO" id="GO:0004066">
    <property type="term" value="F:asparagine synthase (glutamine-hydrolyzing) activity"/>
    <property type="evidence" value="ECO:0007669"/>
    <property type="project" value="UniProtKB-EC"/>
</dbReference>
<evidence type="ECO:0000259" key="12">
    <source>
        <dbReference type="PROSITE" id="PS51278"/>
    </source>
</evidence>
<dbReference type="Gene3D" id="3.60.20.10">
    <property type="entry name" value="Glutamine Phosphoribosylpyrophosphate, subunit 1, domain 1"/>
    <property type="match status" value="1"/>
</dbReference>
<evidence type="ECO:0000256" key="4">
    <source>
        <dbReference type="ARBA" id="ARBA00022741"/>
    </source>
</evidence>
<organism evidence="13 14">
    <name type="scientific">Wenjunlia tyrosinilytica</name>
    <dbReference type="NCBI Taxonomy" id="1544741"/>
    <lineage>
        <taxon>Bacteria</taxon>
        <taxon>Bacillati</taxon>
        <taxon>Actinomycetota</taxon>
        <taxon>Actinomycetes</taxon>
        <taxon>Kitasatosporales</taxon>
        <taxon>Streptomycetaceae</taxon>
        <taxon>Wenjunlia</taxon>
    </lineage>
</organism>
<keyword evidence="14" id="KW-1185">Reference proteome</keyword>
<dbReference type="CDD" id="cd00712">
    <property type="entry name" value="AsnB"/>
    <property type="match status" value="1"/>
</dbReference>
<feature type="binding site" evidence="10">
    <location>
        <position position="103"/>
    </location>
    <ligand>
        <name>L-glutamine</name>
        <dbReference type="ChEBI" id="CHEBI:58359"/>
    </ligand>
</feature>
<evidence type="ECO:0000256" key="11">
    <source>
        <dbReference type="PIRSR" id="PIRSR001589-3"/>
    </source>
</evidence>
<dbReference type="PANTHER" id="PTHR43284:SF1">
    <property type="entry name" value="ASPARAGINE SYNTHETASE"/>
    <property type="match status" value="1"/>
</dbReference>
<dbReference type="PIRSF" id="PIRSF001589">
    <property type="entry name" value="Asn_synthetase_glu-h"/>
    <property type="match status" value="1"/>
</dbReference>
<keyword evidence="5 10" id="KW-0067">ATP-binding</keyword>
<feature type="active site" description="For GATase activity" evidence="9">
    <location>
        <position position="2"/>
    </location>
</feature>
<proteinExistence type="inferred from homology"/>
<dbReference type="CDD" id="cd01991">
    <property type="entry name" value="Asn_synthase_B_C"/>
    <property type="match status" value="1"/>
</dbReference>
<dbReference type="AlphaFoldDB" id="A0A918E1U8"/>
<dbReference type="InterPro" id="IPR051786">
    <property type="entry name" value="ASN_synthetase/amidase"/>
</dbReference>
<dbReference type="SUPFAM" id="SSF56235">
    <property type="entry name" value="N-terminal nucleophile aminohydrolases (Ntn hydrolases)"/>
    <property type="match status" value="1"/>
</dbReference>
<dbReference type="Gene3D" id="3.40.50.620">
    <property type="entry name" value="HUPs"/>
    <property type="match status" value="1"/>
</dbReference>
<dbReference type="EC" id="6.3.5.4" evidence="3"/>
<name>A0A918E1U8_9ACTN</name>
<dbReference type="Pfam" id="PF13537">
    <property type="entry name" value="GATase_7"/>
    <property type="match status" value="1"/>
</dbReference>
<comment type="catalytic activity">
    <reaction evidence="8">
        <text>L-aspartate + L-glutamine + ATP + H2O = L-asparagine + L-glutamate + AMP + diphosphate + H(+)</text>
        <dbReference type="Rhea" id="RHEA:12228"/>
        <dbReference type="ChEBI" id="CHEBI:15377"/>
        <dbReference type="ChEBI" id="CHEBI:15378"/>
        <dbReference type="ChEBI" id="CHEBI:29985"/>
        <dbReference type="ChEBI" id="CHEBI:29991"/>
        <dbReference type="ChEBI" id="CHEBI:30616"/>
        <dbReference type="ChEBI" id="CHEBI:33019"/>
        <dbReference type="ChEBI" id="CHEBI:58048"/>
        <dbReference type="ChEBI" id="CHEBI:58359"/>
        <dbReference type="ChEBI" id="CHEBI:456215"/>
        <dbReference type="EC" id="6.3.5.4"/>
    </reaction>
</comment>
<evidence type="ECO:0000313" key="13">
    <source>
        <dbReference type="EMBL" id="GGO97298.1"/>
    </source>
</evidence>
<dbReference type="GO" id="GO:0005829">
    <property type="term" value="C:cytosol"/>
    <property type="evidence" value="ECO:0007669"/>
    <property type="project" value="TreeGrafter"/>
</dbReference>
<dbReference type="SUPFAM" id="SSF52402">
    <property type="entry name" value="Adenine nucleotide alpha hydrolases-like"/>
    <property type="match status" value="1"/>
</dbReference>
<protein>
    <recommendedName>
        <fullName evidence="3">asparagine synthase (glutamine-hydrolyzing)</fullName>
        <ecNumber evidence="3">6.3.5.4</ecNumber>
    </recommendedName>
</protein>
<comment type="similarity">
    <text evidence="2">Belongs to the asparagine synthetase family.</text>
</comment>
<dbReference type="PROSITE" id="PS51278">
    <property type="entry name" value="GATASE_TYPE_2"/>
    <property type="match status" value="1"/>
</dbReference>
<dbReference type="GO" id="GO:0006529">
    <property type="term" value="P:asparagine biosynthetic process"/>
    <property type="evidence" value="ECO:0007669"/>
    <property type="project" value="UniProtKB-KW"/>
</dbReference>
<dbReference type="PANTHER" id="PTHR43284">
    <property type="entry name" value="ASPARAGINE SYNTHETASE (GLUTAMINE-HYDROLYZING)"/>
    <property type="match status" value="1"/>
</dbReference>
<evidence type="ECO:0000256" key="1">
    <source>
        <dbReference type="ARBA" id="ARBA00005187"/>
    </source>
</evidence>
<evidence type="ECO:0000256" key="8">
    <source>
        <dbReference type="ARBA" id="ARBA00048741"/>
    </source>
</evidence>
<keyword evidence="4 10" id="KW-0547">Nucleotide-binding</keyword>
<feature type="binding site" evidence="10">
    <location>
        <begin position="382"/>
        <end position="383"/>
    </location>
    <ligand>
        <name>ATP</name>
        <dbReference type="ChEBI" id="CHEBI:30616"/>
    </ligand>
</feature>
<dbReference type="GO" id="GO:0005524">
    <property type="term" value="F:ATP binding"/>
    <property type="evidence" value="ECO:0007669"/>
    <property type="project" value="UniProtKB-KW"/>
</dbReference>
<keyword evidence="7 9" id="KW-0315">Glutamine amidotransferase</keyword>
<evidence type="ECO:0000256" key="10">
    <source>
        <dbReference type="PIRSR" id="PIRSR001589-2"/>
    </source>
</evidence>
<evidence type="ECO:0000256" key="6">
    <source>
        <dbReference type="ARBA" id="ARBA00022888"/>
    </source>
</evidence>
<reference evidence="13" key="1">
    <citation type="journal article" date="2014" name="Int. J. Syst. Evol. Microbiol.">
        <title>Complete genome sequence of Corynebacterium casei LMG S-19264T (=DSM 44701T), isolated from a smear-ripened cheese.</title>
        <authorList>
            <consortium name="US DOE Joint Genome Institute (JGI-PGF)"/>
            <person name="Walter F."/>
            <person name="Albersmeier A."/>
            <person name="Kalinowski J."/>
            <person name="Ruckert C."/>
        </authorList>
    </citation>
    <scope>NUCLEOTIDE SEQUENCE</scope>
    <source>
        <strain evidence="13">CGMCC 4.7201</strain>
    </source>
</reference>
<evidence type="ECO:0000256" key="3">
    <source>
        <dbReference type="ARBA" id="ARBA00012737"/>
    </source>
</evidence>
<comment type="pathway">
    <text evidence="1">Amino-acid biosynthesis; L-asparagine biosynthesis; L-asparagine from L-aspartate (L-Gln route): step 1/1.</text>
</comment>
<keyword evidence="6 9" id="KW-0061">Asparagine biosynthesis</keyword>
<gene>
    <name evidence="13" type="primary">asnO</name>
    <name evidence="13" type="ORF">GCM10012280_58820</name>
</gene>
<reference evidence="13" key="2">
    <citation type="submission" date="2020-09" db="EMBL/GenBank/DDBJ databases">
        <authorList>
            <person name="Sun Q."/>
            <person name="Zhou Y."/>
        </authorList>
    </citation>
    <scope>NUCLEOTIDE SEQUENCE</scope>
    <source>
        <strain evidence="13">CGMCC 4.7201</strain>
    </source>
</reference>
<dbReference type="InterPro" id="IPR014729">
    <property type="entry name" value="Rossmann-like_a/b/a_fold"/>
</dbReference>
<dbReference type="InterPro" id="IPR006426">
    <property type="entry name" value="Asn_synth_AEB"/>
</dbReference>
<dbReference type="InterPro" id="IPR001962">
    <property type="entry name" value="Asn_synthase"/>
</dbReference>
<evidence type="ECO:0000256" key="2">
    <source>
        <dbReference type="ARBA" id="ARBA00005752"/>
    </source>
</evidence>
<sequence>MCGIAGWVDFERDLRSRQSAVRVMTDTLAARGPDDEGIWADRHAVLGHRRLAVIDPVGGQQPMAAGDDTDPRAVITYCGEVYNHRELRAELAARGHRFRTRCDTEVLLRAFLEWGADCATRMDGMFAFAVWDPGARELTLVRDRLGVKPLFYYPTGTGVLFGSEPKAVLAHPRAESAVDADGMRELLVHGRTPGRAPFRGMREVRPGHVLRVTREATTERRYWSLTANPHTDDTATTVATARELLQDAVGGQLVADVPLGLLLSGGIDSSTLTGLAHRWYGHEGGSTSRTRTFSMGLTGYTENFQPHPSMRGTPDAPYVTTVSEHLGTDHTEILLDASALADPQVHRAVLLAQDVPTPLGDMDTSLYLLFQGMKQHVTVALSGEAADEVFGGYPWAYDRTLADAGTYPWVAFAQRQSASSAGFGCGLLDQGLLGELDVLGYGVDGYRAALAEVPELEAESADRRRARQVEYLVLTRWLPPLLDRKDRLGMAAGVELRVPYCDHRLVQYLYDVPLEVKRLGGREKGLLRAAAADLLPSSVLNRPKSSYPATQDPEYGRLVQERFRSLIAASDAPVAPLLDRQAARDAAAAPAPTGAFAWVQRSNMEMALQLNTWLEAHDVQLKL</sequence>
<comment type="caution">
    <text evidence="13">The sequence shown here is derived from an EMBL/GenBank/DDBJ whole genome shotgun (WGS) entry which is preliminary data.</text>
</comment>
<feature type="binding site" evidence="10">
    <location>
        <position position="262"/>
    </location>
    <ligand>
        <name>ATP</name>
        <dbReference type="ChEBI" id="CHEBI:30616"/>
    </ligand>
</feature>
<evidence type="ECO:0000256" key="5">
    <source>
        <dbReference type="ARBA" id="ARBA00022840"/>
    </source>
</evidence>
<evidence type="ECO:0000256" key="9">
    <source>
        <dbReference type="PIRSR" id="PIRSR001589-1"/>
    </source>
</evidence>
<evidence type="ECO:0000313" key="14">
    <source>
        <dbReference type="Proteomes" id="UP000641932"/>
    </source>
</evidence>
<dbReference type="InterPro" id="IPR033738">
    <property type="entry name" value="AsnB_N"/>
</dbReference>
<dbReference type="InterPro" id="IPR017932">
    <property type="entry name" value="GATase_2_dom"/>
</dbReference>
<feature type="domain" description="Glutamine amidotransferase type-2" evidence="12">
    <location>
        <begin position="2"/>
        <end position="215"/>
    </location>
</feature>
<evidence type="ECO:0000256" key="7">
    <source>
        <dbReference type="ARBA" id="ARBA00022962"/>
    </source>
</evidence>
<dbReference type="NCBIfam" id="TIGR01536">
    <property type="entry name" value="asn_synth_AEB"/>
    <property type="match status" value="1"/>
</dbReference>
<dbReference type="RefSeq" id="WP_189134857.1">
    <property type="nucleotide sequence ID" value="NZ_BMMS01000032.1"/>
</dbReference>
<dbReference type="EMBL" id="BMMS01000032">
    <property type="protein sequence ID" value="GGO97298.1"/>
    <property type="molecule type" value="Genomic_DNA"/>
</dbReference>